<reference evidence="7 8" key="1">
    <citation type="submission" date="2017-01" db="EMBL/GenBank/DDBJ databases">
        <title>First insights into the biology of 'candidatus Vampirococcus archaeovorus'.</title>
        <authorList>
            <person name="Kizina J."/>
            <person name="Jordan S."/>
            <person name="Stueber K."/>
            <person name="Reinhardt R."/>
            <person name="Harder J."/>
        </authorList>
    </citation>
    <scope>NUCLEOTIDE SEQUENCE [LARGE SCALE GENOMIC DNA]</scope>
    <source>
        <strain evidence="7 8">LiM</strain>
    </source>
</reference>
<name>A0A410P6P5_VELA1</name>
<dbReference type="Pfam" id="PF04055">
    <property type="entry name" value="Radical_SAM"/>
    <property type="match status" value="1"/>
</dbReference>
<dbReference type="GO" id="GO:0016491">
    <property type="term" value="F:oxidoreductase activity"/>
    <property type="evidence" value="ECO:0007669"/>
    <property type="project" value="InterPro"/>
</dbReference>
<proteinExistence type="predicted"/>
<evidence type="ECO:0000256" key="5">
    <source>
        <dbReference type="ARBA" id="ARBA00023014"/>
    </source>
</evidence>
<gene>
    <name evidence="7" type="ORF">BU251_08840</name>
</gene>
<keyword evidence="2" id="KW-0949">S-adenosyl-L-methionine</keyword>
<dbReference type="Pfam" id="PF13186">
    <property type="entry name" value="SPASM"/>
    <property type="match status" value="1"/>
</dbReference>
<dbReference type="EMBL" id="CP019384">
    <property type="protein sequence ID" value="QAT17820.1"/>
    <property type="molecule type" value="Genomic_DNA"/>
</dbReference>
<dbReference type="SUPFAM" id="SSF102114">
    <property type="entry name" value="Radical SAM enzymes"/>
    <property type="match status" value="1"/>
</dbReference>
<evidence type="ECO:0000259" key="6">
    <source>
        <dbReference type="PROSITE" id="PS51918"/>
    </source>
</evidence>
<dbReference type="SFLD" id="SFLDS00029">
    <property type="entry name" value="Radical_SAM"/>
    <property type="match status" value="1"/>
</dbReference>
<dbReference type="InterPro" id="IPR023867">
    <property type="entry name" value="Sulphatase_maturase_rSAM"/>
</dbReference>
<accession>A0A410P6P5</accession>
<dbReference type="Gene3D" id="3.20.20.70">
    <property type="entry name" value="Aldolase class I"/>
    <property type="match status" value="1"/>
</dbReference>
<dbReference type="NCBIfam" id="TIGR04085">
    <property type="entry name" value="rSAM_more_4Fe4S"/>
    <property type="match status" value="1"/>
</dbReference>
<dbReference type="PROSITE" id="PS51918">
    <property type="entry name" value="RADICAL_SAM"/>
    <property type="match status" value="1"/>
</dbReference>
<dbReference type="OrthoDB" id="9808591at2"/>
<evidence type="ECO:0000256" key="2">
    <source>
        <dbReference type="ARBA" id="ARBA00022691"/>
    </source>
</evidence>
<evidence type="ECO:0000256" key="1">
    <source>
        <dbReference type="ARBA" id="ARBA00001966"/>
    </source>
</evidence>
<organism evidence="7 8">
    <name type="scientific">Velamenicoccus archaeovorus</name>
    <dbReference type="NCBI Taxonomy" id="1930593"/>
    <lineage>
        <taxon>Bacteria</taxon>
        <taxon>Pseudomonadati</taxon>
        <taxon>Candidatus Omnitrophota</taxon>
        <taxon>Candidatus Velamenicoccus</taxon>
    </lineage>
</organism>
<keyword evidence="3" id="KW-0479">Metal-binding</keyword>
<dbReference type="GO" id="GO:0046872">
    <property type="term" value="F:metal ion binding"/>
    <property type="evidence" value="ECO:0007669"/>
    <property type="project" value="UniProtKB-KW"/>
</dbReference>
<dbReference type="AlphaFoldDB" id="A0A410P6P5"/>
<feature type="domain" description="Radical SAM core" evidence="6">
    <location>
        <begin position="12"/>
        <end position="228"/>
    </location>
</feature>
<dbReference type="RefSeq" id="WP_128700786.1">
    <property type="nucleotide sequence ID" value="NZ_CP019384.1"/>
</dbReference>
<keyword evidence="5" id="KW-0411">Iron-sulfur</keyword>
<dbReference type="KEGG" id="vai:BU251_08840"/>
<keyword evidence="4" id="KW-0408">Iron</keyword>
<protein>
    <recommendedName>
        <fullName evidence="6">Radical SAM core domain-containing protein</fullName>
    </recommendedName>
</protein>
<dbReference type="GO" id="GO:0051536">
    <property type="term" value="F:iron-sulfur cluster binding"/>
    <property type="evidence" value="ECO:0007669"/>
    <property type="project" value="UniProtKB-KW"/>
</dbReference>
<sequence length="387" mass="44382">MSNAELVGGKSKDEIKSIDLFITEQCNMKCDYCFHPKGEAVLSVEQGKKILARMKEISPAGLQITFFGGEPLLYPQTVLELALYARELWSPDKDGRHTSTFSISTNGMYFDETVFKKFAELGMAVQVSCDGDEITHTEYRHGDYPRIIENIKKILAIKPDMSVRMTFTPKTVGRLAINVQYLHELGITKIMHHAVMEEDWTQDAVEQYRYQLTQIYHYRRYCKRQGLPIEIAFIDKPLKIVNDEVPPEKEYCQAGKTYIAVLENGDVYPCHRAASARIFKLGNIFEVRPFIRGIFLNIDKEYTGCWKNCPHARTCHSCVITHYKVNQELTVPVTKYCRICAVESEQALGFLPVELADRRERMLFTVGQVLVDVAKQNEEILEALKKT</sequence>
<comment type="cofactor">
    <cofactor evidence="1">
        <name>[4Fe-4S] cluster</name>
        <dbReference type="ChEBI" id="CHEBI:49883"/>
    </cofactor>
</comment>
<evidence type="ECO:0000256" key="3">
    <source>
        <dbReference type="ARBA" id="ARBA00022723"/>
    </source>
</evidence>
<dbReference type="PANTHER" id="PTHR43273">
    <property type="entry name" value="ANAEROBIC SULFATASE-MATURATING ENZYME HOMOLOG ASLB-RELATED"/>
    <property type="match status" value="1"/>
</dbReference>
<dbReference type="SFLD" id="SFLDG01067">
    <property type="entry name" value="SPASM/twitch_domain_containing"/>
    <property type="match status" value="1"/>
</dbReference>
<dbReference type="InterPro" id="IPR058240">
    <property type="entry name" value="rSAM_sf"/>
</dbReference>
<dbReference type="InterPro" id="IPR013785">
    <property type="entry name" value="Aldolase_TIM"/>
</dbReference>
<dbReference type="PANTHER" id="PTHR43273:SF8">
    <property type="entry name" value="RADICAL SAM DOMAIN PROTEIN"/>
    <property type="match status" value="1"/>
</dbReference>
<dbReference type="InterPro" id="IPR007197">
    <property type="entry name" value="rSAM"/>
</dbReference>
<dbReference type="CDD" id="cd01335">
    <property type="entry name" value="Radical_SAM"/>
    <property type="match status" value="1"/>
</dbReference>
<dbReference type="Proteomes" id="UP000287243">
    <property type="component" value="Chromosome"/>
</dbReference>
<keyword evidence="8" id="KW-1185">Reference proteome</keyword>
<dbReference type="InterPro" id="IPR023885">
    <property type="entry name" value="4Fe4S-binding_SPASM_dom"/>
</dbReference>
<evidence type="ECO:0000313" key="8">
    <source>
        <dbReference type="Proteomes" id="UP000287243"/>
    </source>
</evidence>
<evidence type="ECO:0000313" key="7">
    <source>
        <dbReference type="EMBL" id="QAT17820.1"/>
    </source>
</evidence>
<dbReference type="SFLD" id="SFLDG01386">
    <property type="entry name" value="main_SPASM_domain-containing"/>
    <property type="match status" value="1"/>
</dbReference>
<dbReference type="SFLD" id="SFLDG01384">
    <property type="entry name" value="thioether_bond_formation_requi"/>
    <property type="match status" value="1"/>
</dbReference>
<evidence type="ECO:0000256" key="4">
    <source>
        <dbReference type="ARBA" id="ARBA00023004"/>
    </source>
</evidence>